<accession>A0AAJ0B4H0</accession>
<dbReference type="Proteomes" id="UP001239445">
    <property type="component" value="Unassembled WGS sequence"/>
</dbReference>
<dbReference type="AlphaFoldDB" id="A0AAJ0B4H0"/>
<keyword evidence="3" id="KW-1185">Reference proteome</keyword>
<evidence type="ECO:0000313" key="2">
    <source>
        <dbReference type="EMBL" id="KAK1750022.1"/>
    </source>
</evidence>
<name>A0AAJ0B4H0_9PEZI</name>
<keyword evidence="1" id="KW-1133">Transmembrane helix</keyword>
<evidence type="ECO:0000256" key="1">
    <source>
        <dbReference type="SAM" id="Phobius"/>
    </source>
</evidence>
<dbReference type="EMBL" id="MU839850">
    <property type="protein sequence ID" value="KAK1750022.1"/>
    <property type="molecule type" value="Genomic_DNA"/>
</dbReference>
<protein>
    <submittedName>
        <fullName evidence="2">Uncharacterized protein</fullName>
    </submittedName>
</protein>
<sequence>MNGDGGTGQGEREKTSDIHEAGRVLLLLEPCFNAGCVGGFTLISFQDFSLWLFGCALTHTEPAFVDFRSLVFFFSFPEAFFLSLLYVLG</sequence>
<proteinExistence type="predicted"/>
<feature type="transmembrane region" description="Helical" evidence="1">
    <location>
        <begin position="70"/>
        <end position="88"/>
    </location>
</feature>
<evidence type="ECO:0000313" key="3">
    <source>
        <dbReference type="Proteomes" id="UP001239445"/>
    </source>
</evidence>
<gene>
    <name evidence="2" type="ORF">QBC47DRAFT_395097</name>
</gene>
<reference evidence="2" key="1">
    <citation type="submission" date="2023-06" db="EMBL/GenBank/DDBJ databases">
        <title>Genome-scale phylogeny and comparative genomics of the fungal order Sordariales.</title>
        <authorList>
            <consortium name="Lawrence Berkeley National Laboratory"/>
            <person name="Hensen N."/>
            <person name="Bonometti L."/>
            <person name="Westerberg I."/>
            <person name="Brannstrom I.O."/>
            <person name="Guillou S."/>
            <person name="Cros-Aarteil S."/>
            <person name="Calhoun S."/>
            <person name="Haridas S."/>
            <person name="Kuo A."/>
            <person name="Mondo S."/>
            <person name="Pangilinan J."/>
            <person name="Riley R."/>
            <person name="Labutti K."/>
            <person name="Andreopoulos B."/>
            <person name="Lipzen A."/>
            <person name="Chen C."/>
            <person name="Yanf M."/>
            <person name="Daum C."/>
            <person name="Ng V."/>
            <person name="Clum A."/>
            <person name="Steindorff A."/>
            <person name="Ohm R."/>
            <person name="Martin F."/>
            <person name="Silar P."/>
            <person name="Natvig D."/>
            <person name="Lalanne C."/>
            <person name="Gautier V."/>
            <person name="Ament-Velasquez S.L."/>
            <person name="Kruys A."/>
            <person name="Hutchinson M.I."/>
            <person name="Powell A.J."/>
            <person name="Barry K."/>
            <person name="Miller A.N."/>
            <person name="Grigoriev I.V."/>
            <person name="Debuchy R."/>
            <person name="Gladieux P."/>
            <person name="Thoren M.H."/>
            <person name="Johannesson H."/>
        </authorList>
    </citation>
    <scope>NUCLEOTIDE SEQUENCE</scope>
    <source>
        <strain evidence="2">PSN4</strain>
    </source>
</reference>
<comment type="caution">
    <text evidence="2">The sequence shown here is derived from an EMBL/GenBank/DDBJ whole genome shotgun (WGS) entry which is preliminary data.</text>
</comment>
<keyword evidence="1" id="KW-0812">Transmembrane</keyword>
<keyword evidence="1" id="KW-0472">Membrane</keyword>
<organism evidence="2 3">
    <name type="scientific">Echria macrotheca</name>
    <dbReference type="NCBI Taxonomy" id="438768"/>
    <lineage>
        <taxon>Eukaryota</taxon>
        <taxon>Fungi</taxon>
        <taxon>Dikarya</taxon>
        <taxon>Ascomycota</taxon>
        <taxon>Pezizomycotina</taxon>
        <taxon>Sordariomycetes</taxon>
        <taxon>Sordariomycetidae</taxon>
        <taxon>Sordariales</taxon>
        <taxon>Schizotheciaceae</taxon>
        <taxon>Echria</taxon>
    </lineage>
</organism>